<sequence length="141" mass="16167">MRLHADNYRLNAHENCQQLICAYELLRLHFNAVKSVADTGLFHDPSVDKITQLETKIAKMLGLDHIQTAFNKFVWKQLLKEGKVKDKEVSTETLKAIFTDLTVFLHYFARFSQPALKHMKAYRQNNPKGLPVTLQVGKGKA</sequence>
<gene>
    <name evidence="1" type="ORF">H9847_06920</name>
</gene>
<evidence type="ECO:0000313" key="2">
    <source>
        <dbReference type="Proteomes" id="UP000733611"/>
    </source>
</evidence>
<proteinExistence type="predicted"/>
<protein>
    <submittedName>
        <fullName evidence="1">Uncharacterized protein</fullName>
    </submittedName>
</protein>
<name>A0A948TGF7_9GAMM</name>
<organism evidence="1 2">
    <name type="scientific">Candidatus Anaerobiospirillum pullicola</name>
    <dbReference type="NCBI Taxonomy" id="2838451"/>
    <lineage>
        <taxon>Bacteria</taxon>
        <taxon>Pseudomonadati</taxon>
        <taxon>Pseudomonadota</taxon>
        <taxon>Gammaproteobacteria</taxon>
        <taxon>Aeromonadales</taxon>
        <taxon>Succinivibrionaceae</taxon>
        <taxon>Anaerobiospirillum</taxon>
    </lineage>
</organism>
<dbReference type="EMBL" id="JAHLFE010000139">
    <property type="protein sequence ID" value="MBU3844581.1"/>
    <property type="molecule type" value="Genomic_DNA"/>
</dbReference>
<dbReference type="Proteomes" id="UP000733611">
    <property type="component" value="Unassembled WGS sequence"/>
</dbReference>
<accession>A0A948TGF7</accession>
<reference evidence="1" key="1">
    <citation type="journal article" date="2021" name="PeerJ">
        <title>Extensive microbial diversity within the chicken gut microbiome revealed by metagenomics and culture.</title>
        <authorList>
            <person name="Gilroy R."/>
            <person name="Ravi A."/>
            <person name="Getino M."/>
            <person name="Pursley I."/>
            <person name="Horton D.L."/>
            <person name="Alikhan N.F."/>
            <person name="Baker D."/>
            <person name="Gharbi K."/>
            <person name="Hall N."/>
            <person name="Watson M."/>
            <person name="Adriaenssens E.M."/>
            <person name="Foster-Nyarko E."/>
            <person name="Jarju S."/>
            <person name="Secka A."/>
            <person name="Antonio M."/>
            <person name="Oren A."/>
            <person name="Chaudhuri R.R."/>
            <person name="La Ragione R."/>
            <person name="Hildebrand F."/>
            <person name="Pallen M.J."/>
        </authorList>
    </citation>
    <scope>NUCLEOTIDE SEQUENCE</scope>
    <source>
        <strain evidence="1">378</strain>
    </source>
</reference>
<comment type="caution">
    <text evidence="1">The sequence shown here is derived from an EMBL/GenBank/DDBJ whole genome shotgun (WGS) entry which is preliminary data.</text>
</comment>
<reference evidence="1" key="2">
    <citation type="submission" date="2021-04" db="EMBL/GenBank/DDBJ databases">
        <authorList>
            <person name="Gilroy R."/>
        </authorList>
    </citation>
    <scope>NUCLEOTIDE SEQUENCE</scope>
    <source>
        <strain evidence="1">378</strain>
    </source>
</reference>
<dbReference type="AlphaFoldDB" id="A0A948TGF7"/>
<evidence type="ECO:0000313" key="1">
    <source>
        <dbReference type="EMBL" id="MBU3844581.1"/>
    </source>
</evidence>